<accession>A0ABZ1UD34</accession>
<name>A0ABZ1UD34_9ACTN</name>
<dbReference type="Gene3D" id="1.20.1250.20">
    <property type="entry name" value="MFS general substrate transporter like domains"/>
    <property type="match status" value="2"/>
</dbReference>
<proteinExistence type="predicted"/>
<feature type="transmembrane region" description="Helical" evidence="5">
    <location>
        <begin position="234"/>
        <end position="256"/>
    </location>
</feature>
<feature type="transmembrane region" description="Helical" evidence="5">
    <location>
        <begin position="292"/>
        <end position="314"/>
    </location>
</feature>
<dbReference type="PANTHER" id="PTHR23514:SF13">
    <property type="entry name" value="INNER MEMBRANE PROTEIN YBJJ"/>
    <property type="match status" value="1"/>
</dbReference>
<protein>
    <submittedName>
        <fullName evidence="7">MFS transporter</fullName>
    </submittedName>
</protein>
<feature type="transmembrane region" description="Helical" evidence="5">
    <location>
        <begin position="130"/>
        <end position="149"/>
    </location>
</feature>
<sequence length="386" mass="37824">MGLVVLVRVQVLVGFGVFGVFWGAWGALIPEIQRQAGVGNGELGVAVLMIGLGALGSMRPAGAAVDRFGRSAVAVILLLMAAAAVLPGLAHGARVLMAALAVLGAASGAVDVGVNTLASEEESRSGRLMNAAHACFSACVVLGALGSGLALERGLAADRVLLLTAVLLAGAAVVIGFPGPAGRPSAASRRDRRRPAVTDRPLLALGALCALAYLVENAWQSWSAVMLRSVFHTGSGAAAAGPVVFAAAAAVGRLAGHGLTARLPQRHLLALGAAVAAVGTLGAALAPGVRSMLAALVVAGLGTSVCAPTILSLAGEQARPEVRSSAVAVVASIGYGGCLLGPAAVGLTASSAGLRGALCGVAGVAAVLALVSLLSSTRPRPLDAEG</sequence>
<evidence type="ECO:0000256" key="4">
    <source>
        <dbReference type="ARBA" id="ARBA00023136"/>
    </source>
</evidence>
<dbReference type="InterPro" id="IPR036259">
    <property type="entry name" value="MFS_trans_sf"/>
</dbReference>
<dbReference type="Pfam" id="PF07690">
    <property type="entry name" value="MFS_1"/>
    <property type="match status" value="1"/>
</dbReference>
<evidence type="ECO:0000313" key="7">
    <source>
        <dbReference type="EMBL" id="WUQ88069.1"/>
    </source>
</evidence>
<dbReference type="PANTHER" id="PTHR23514">
    <property type="entry name" value="BYPASS OF STOP CODON PROTEIN 6"/>
    <property type="match status" value="1"/>
</dbReference>
<dbReference type="PROSITE" id="PS50850">
    <property type="entry name" value="MFS"/>
    <property type="match status" value="1"/>
</dbReference>
<reference evidence="7" key="1">
    <citation type="submission" date="2022-10" db="EMBL/GenBank/DDBJ databases">
        <title>The complete genomes of actinobacterial strains from the NBC collection.</title>
        <authorList>
            <person name="Joergensen T.S."/>
            <person name="Alvarez Arevalo M."/>
            <person name="Sterndorff E.B."/>
            <person name="Faurdal D."/>
            <person name="Vuksanovic O."/>
            <person name="Mourched A.-S."/>
            <person name="Charusanti P."/>
            <person name="Shaw S."/>
            <person name="Blin K."/>
            <person name="Weber T."/>
        </authorList>
    </citation>
    <scope>NUCLEOTIDE SEQUENCE</scope>
    <source>
        <strain evidence="7">NBC_00222</strain>
    </source>
</reference>
<feature type="transmembrane region" description="Helical" evidence="5">
    <location>
        <begin position="202"/>
        <end position="222"/>
    </location>
</feature>
<keyword evidence="8" id="KW-1185">Reference proteome</keyword>
<keyword evidence="4 5" id="KW-0472">Membrane</keyword>
<evidence type="ECO:0000313" key="8">
    <source>
        <dbReference type="Proteomes" id="UP001432222"/>
    </source>
</evidence>
<dbReference type="InterPro" id="IPR020846">
    <property type="entry name" value="MFS_dom"/>
</dbReference>
<evidence type="ECO:0000259" key="6">
    <source>
        <dbReference type="PROSITE" id="PS50850"/>
    </source>
</evidence>
<organism evidence="7 8">
    <name type="scientific">Kitasatospora purpeofusca</name>
    <dbReference type="NCBI Taxonomy" id="67352"/>
    <lineage>
        <taxon>Bacteria</taxon>
        <taxon>Bacillati</taxon>
        <taxon>Actinomycetota</taxon>
        <taxon>Actinomycetes</taxon>
        <taxon>Kitasatosporales</taxon>
        <taxon>Streptomycetaceae</taxon>
        <taxon>Kitasatospora</taxon>
    </lineage>
</organism>
<dbReference type="Proteomes" id="UP001432222">
    <property type="component" value="Chromosome"/>
</dbReference>
<feature type="transmembrane region" description="Helical" evidence="5">
    <location>
        <begin position="5"/>
        <end position="25"/>
    </location>
</feature>
<feature type="transmembrane region" description="Helical" evidence="5">
    <location>
        <begin position="353"/>
        <end position="374"/>
    </location>
</feature>
<comment type="subcellular location">
    <subcellularLocation>
        <location evidence="1">Cell membrane</location>
        <topology evidence="1">Multi-pass membrane protein</topology>
    </subcellularLocation>
</comment>
<feature type="transmembrane region" description="Helical" evidence="5">
    <location>
        <begin position="37"/>
        <end position="56"/>
    </location>
</feature>
<keyword evidence="2 5" id="KW-0812">Transmembrane</keyword>
<dbReference type="SUPFAM" id="SSF103473">
    <property type="entry name" value="MFS general substrate transporter"/>
    <property type="match status" value="1"/>
</dbReference>
<evidence type="ECO:0000256" key="5">
    <source>
        <dbReference type="SAM" id="Phobius"/>
    </source>
</evidence>
<dbReference type="InterPro" id="IPR011701">
    <property type="entry name" value="MFS"/>
</dbReference>
<evidence type="ECO:0000256" key="1">
    <source>
        <dbReference type="ARBA" id="ARBA00004651"/>
    </source>
</evidence>
<feature type="domain" description="Major facilitator superfamily (MFS) profile" evidence="6">
    <location>
        <begin position="202"/>
        <end position="386"/>
    </location>
</feature>
<dbReference type="InterPro" id="IPR051788">
    <property type="entry name" value="MFS_Transporter"/>
</dbReference>
<feature type="transmembrane region" description="Helical" evidence="5">
    <location>
        <begin position="161"/>
        <end position="181"/>
    </location>
</feature>
<feature type="transmembrane region" description="Helical" evidence="5">
    <location>
        <begin position="268"/>
        <end position="286"/>
    </location>
</feature>
<feature type="transmembrane region" description="Helical" evidence="5">
    <location>
        <begin position="326"/>
        <end position="347"/>
    </location>
</feature>
<gene>
    <name evidence="7" type="ORF">OHA16_36835</name>
</gene>
<dbReference type="EMBL" id="CP108110">
    <property type="protein sequence ID" value="WUQ88069.1"/>
    <property type="molecule type" value="Genomic_DNA"/>
</dbReference>
<keyword evidence="3 5" id="KW-1133">Transmembrane helix</keyword>
<evidence type="ECO:0000256" key="2">
    <source>
        <dbReference type="ARBA" id="ARBA00022692"/>
    </source>
</evidence>
<dbReference type="RefSeq" id="WP_328958620.1">
    <property type="nucleotide sequence ID" value="NZ_CP108110.1"/>
</dbReference>
<evidence type="ECO:0000256" key="3">
    <source>
        <dbReference type="ARBA" id="ARBA00022989"/>
    </source>
</evidence>
<feature type="transmembrane region" description="Helical" evidence="5">
    <location>
        <begin position="68"/>
        <end position="89"/>
    </location>
</feature>